<sequence>MVPLVNRQVLKLPSCDDRFSTRFSGSDNIPSPCHRRASTVGDDASSDPKKRVHFSSKRRSRDIICRDDYTDEELAACWVTQEERERHYKSFEKTVKRMESGKKAKKDDTYRGLEDFLHTDSIDRTIHDCIDAVMDEQERQWQISINVIDWDRFREVSLEVSTQSAKYALVMAQYDAHETCAAIIAEEDDDSFEGDEFTKGAAEIPQSFKDNANCKQFWHPRKIRSQMQSSC</sequence>
<evidence type="ECO:0000256" key="1">
    <source>
        <dbReference type="SAM" id="MobiDB-lite"/>
    </source>
</evidence>
<keyword evidence="3" id="KW-1185">Reference proteome</keyword>
<name>A0AAD2FVB6_9STRA</name>
<organism evidence="2 3">
    <name type="scientific">Cylindrotheca closterium</name>
    <dbReference type="NCBI Taxonomy" id="2856"/>
    <lineage>
        <taxon>Eukaryota</taxon>
        <taxon>Sar</taxon>
        <taxon>Stramenopiles</taxon>
        <taxon>Ochrophyta</taxon>
        <taxon>Bacillariophyta</taxon>
        <taxon>Bacillariophyceae</taxon>
        <taxon>Bacillariophycidae</taxon>
        <taxon>Bacillariales</taxon>
        <taxon>Bacillariaceae</taxon>
        <taxon>Cylindrotheca</taxon>
    </lineage>
</organism>
<accession>A0AAD2FVB6</accession>
<proteinExistence type="predicted"/>
<comment type="caution">
    <text evidence="2">The sequence shown here is derived from an EMBL/GenBank/DDBJ whole genome shotgun (WGS) entry which is preliminary data.</text>
</comment>
<feature type="region of interest" description="Disordered" evidence="1">
    <location>
        <begin position="26"/>
        <end position="52"/>
    </location>
</feature>
<gene>
    <name evidence="2" type="ORF">CYCCA115_LOCUS14814</name>
</gene>
<dbReference type="Proteomes" id="UP001295423">
    <property type="component" value="Unassembled WGS sequence"/>
</dbReference>
<evidence type="ECO:0000313" key="3">
    <source>
        <dbReference type="Proteomes" id="UP001295423"/>
    </source>
</evidence>
<evidence type="ECO:0000313" key="2">
    <source>
        <dbReference type="EMBL" id="CAJ1954219.1"/>
    </source>
</evidence>
<dbReference type="AlphaFoldDB" id="A0AAD2FVB6"/>
<reference evidence="2" key="1">
    <citation type="submission" date="2023-08" db="EMBL/GenBank/DDBJ databases">
        <authorList>
            <person name="Audoor S."/>
            <person name="Bilcke G."/>
        </authorList>
    </citation>
    <scope>NUCLEOTIDE SEQUENCE</scope>
</reference>
<protein>
    <submittedName>
        <fullName evidence="2">Uncharacterized protein</fullName>
    </submittedName>
</protein>
<dbReference type="EMBL" id="CAKOGP040001858">
    <property type="protein sequence ID" value="CAJ1954219.1"/>
    <property type="molecule type" value="Genomic_DNA"/>
</dbReference>